<dbReference type="Pfam" id="PF08811">
    <property type="entry name" value="DUF1800"/>
    <property type="match status" value="1"/>
</dbReference>
<reference evidence="1 2" key="1">
    <citation type="submission" date="2018-04" db="EMBL/GenBank/DDBJ databases">
        <title>Marixanthomonas spongiae HN-E44 sp. nov., isolated from a marine sponge.</title>
        <authorList>
            <person name="Luo L."/>
            <person name="Zhuang L."/>
        </authorList>
    </citation>
    <scope>NUCLEOTIDE SEQUENCE [LARGE SCALE GENOMIC DNA]</scope>
    <source>
        <strain evidence="1 2">HN-E44</strain>
    </source>
</reference>
<keyword evidence="2" id="KW-1185">Reference proteome</keyword>
<comment type="caution">
    <text evidence="1">The sequence shown here is derived from an EMBL/GenBank/DDBJ whole genome shotgun (WGS) entry which is preliminary data.</text>
</comment>
<proteinExistence type="predicted"/>
<protein>
    <submittedName>
        <fullName evidence="1">DUF1800 domain-containing protein</fullName>
    </submittedName>
</protein>
<dbReference type="EMBL" id="QEHR01000004">
    <property type="protein sequence ID" value="PVW15320.1"/>
    <property type="molecule type" value="Genomic_DNA"/>
</dbReference>
<dbReference type="InterPro" id="IPR014917">
    <property type="entry name" value="DUF1800"/>
</dbReference>
<dbReference type="OrthoDB" id="9772295at2"/>
<evidence type="ECO:0000313" key="2">
    <source>
        <dbReference type="Proteomes" id="UP000245962"/>
    </source>
</evidence>
<gene>
    <name evidence="1" type="ORF">DDV96_07935</name>
</gene>
<evidence type="ECO:0000313" key="1">
    <source>
        <dbReference type="EMBL" id="PVW15320.1"/>
    </source>
</evidence>
<dbReference type="Proteomes" id="UP000245962">
    <property type="component" value="Unassembled WGS sequence"/>
</dbReference>
<organism evidence="1 2">
    <name type="scientific">Marixanthomonas spongiae</name>
    <dbReference type="NCBI Taxonomy" id="2174845"/>
    <lineage>
        <taxon>Bacteria</taxon>
        <taxon>Pseudomonadati</taxon>
        <taxon>Bacteroidota</taxon>
        <taxon>Flavobacteriia</taxon>
        <taxon>Flavobacteriales</taxon>
        <taxon>Flavobacteriaceae</taxon>
        <taxon>Marixanthomonas</taxon>
    </lineage>
</organism>
<accession>A0A2U0I2V0</accession>
<sequence>MEKTVTTPCNFSTLVSYTPTSQNPWNTLKVNHAYRRMAFGAPKADIDAALSLSPNDFIDSLVDAAHNLPPTPAPVWGHYTYNDFGDFDTENEIYLKEWAVQTETDLLNEKMRGRLAFFWMNHFVTELEMYYYAPYMYQYYHLMQLNALGNFREFVRGVGIDNAMLVYLNGFENTNTQPNENYARELFELFTLGEGIGYTQEDITNAARALTGYNHWDEIGGAIYFNASTFDDGEKTIFGQTGNWGYDDLINILFAERATEIATYICTKFYTFFVSPTIDSFSEQEIIQPLAQTMIDNDFEMVPVFKQLFKSEHFFDEEALGVIIKSPYDTILGYMNETGFHYEAQTLEVIYYFCNIVGQQLYDPPDVSGWQRDEDWINSSTLTGRWELMRYYNWVGYNHRELDITDFAKLLTNNSNDPAFIAKTLVDHFMAKELFTPTDYDIATDVLKWEVPQNYYDDGSWNLDWSSATYQVILLLHHIIQMPEFQLK</sequence>
<dbReference type="RefSeq" id="WP_116694212.1">
    <property type="nucleotide sequence ID" value="NZ_QEHR01000004.1"/>
</dbReference>
<name>A0A2U0I2V0_9FLAO</name>
<dbReference type="AlphaFoldDB" id="A0A2U0I2V0"/>